<comment type="caution">
    <text evidence="3">The sequence shown here is derived from an EMBL/GenBank/DDBJ whole genome shotgun (WGS) entry which is preliminary data.</text>
</comment>
<feature type="domain" description="Retrotransposon gag" evidence="2">
    <location>
        <begin position="312"/>
        <end position="400"/>
    </location>
</feature>
<keyword evidence="4" id="KW-1185">Reference proteome</keyword>
<organism evidence="3 4">
    <name type="scientific">Taxus chinensis</name>
    <name type="common">Chinese yew</name>
    <name type="synonym">Taxus wallichiana var. chinensis</name>
    <dbReference type="NCBI Taxonomy" id="29808"/>
    <lineage>
        <taxon>Eukaryota</taxon>
        <taxon>Viridiplantae</taxon>
        <taxon>Streptophyta</taxon>
        <taxon>Embryophyta</taxon>
        <taxon>Tracheophyta</taxon>
        <taxon>Spermatophyta</taxon>
        <taxon>Pinopsida</taxon>
        <taxon>Pinidae</taxon>
        <taxon>Conifers II</taxon>
        <taxon>Cupressales</taxon>
        <taxon>Taxaceae</taxon>
        <taxon>Taxus</taxon>
    </lineage>
</organism>
<feature type="compositionally biased region" description="Polar residues" evidence="1">
    <location>
        <begin position="26"/>
        <end position="37"/>
    </location>
</feature>
<dbReference type="PANTHER" id="PTHR33223:SF10">
    <property type="entry name" value="AMINOTRANSFERASE-LIKE PLANT MOBILE DOMAIN-CONTAINING PROTEIN"/>
    <property type="match status" value="1"/>
</dbReference>
<sequence length="456" mass="50673">MVVITRKQAAAMVSHACSVSLPESPPSHSVGNPTDTSEVPKIPVGDKDFAKFLDANPSAVQYYLSHAPDRTPDGQLLVGMPISIAAHLAPTPPDDTALLPASLAPSPNPMASEVHTTQISFPLVNLGPHISLPPTAPTSSLLQTAPFMTCSLPPIHTSFPSQAPPTFSFPYTYPVTSTSYMGHPYSVASTYSSSIPYQHLTPPLSSGGPWPNLPPFTTTTPSSHPTTDLIKQMMDKMQNLEASVSGSRSALTYEQVCREPIHPSVPLHSYPPQWELPKFTRFNSKEDPQQHLRSFRHACYLIAHDDALLLRTFPMSLSGPALEWYSALTQHSIFSFNQLAQSFLDHFSINIAKKVSITDLYAIRQFEDESIADFVGRWRGLINQLTYALPQTELIELFTRACAKHISPTLQIQTFRTFDEAFTMARKLEIRALEEEKLRLRNKNPNFRTPRFHQQT</sequence>
<evidence type="ECO:0000259" key="2">
    <source>
        <dbReference type="Pfam" id="PF03732"/>
    </source>
</evidence>
<name>A0AA38G181_TAXCH</name>
<dbReference type="Proteomes" id="UP000824469">
    <property type="component" value="Unassembled WGS sequence"/>
</dbReference>
<dbReference type="AlphaFoldDB" id="A0AA38G181"/>
<reference evidence="3 4" key="1">
    <citation type="journal article" date="2021" name="Nat. Plants">
        <title>The Taxus genome provides insights into paclitaxel biosynthesis.</title>
        <authorList>
            <person name="Xiong X."/>
            <person name="Gou J."/>
            <person name="Liao Q."/>
            <person name="Li Y."/>
            <person name="Zhou Q."/>
            <person name="Bi G."/>
            <person name="Li C."/>
            <person name="Du R."/>
            <person name="Wang X."/>
            <person name="Sun T."/>
            <person name="Guo L."/>
            <person name="Liang H."/>
            <person name="Lu P."/>
            <person name="Wu Y."/>
            <person name="Zhang Z."/>
            <person name="Ro D.K."/>
            <person name="Shang Y."/>
            <person name="Huang S."/>
            <person name="Yan J."/>
        </authorList>
    </citation>
    <scope>NUCLEOTIDE SEQUENCE [LARGE SCALE GENOMIC DNA]</scope>
    <source>
        <strain evidence="3">Ta-2019</strain>
    </source>
</reference>
<accession>A0AA38G181</accession>
<evidence type="ECO:0000256" key="1">
    <source>
        <dbReference type="SAM" id="MobiDB-lite"/>
    </source>
</evidence>
<dbReference type="EMBL" id="JAHRHJ020000006">
    <property type="protein sequence ID" value="KAH9313178.1"/>
    <property type="molecule type" value="Genomic_DNA"/>
</dbReference>
<evidence type="ECO:0000313" key="3">
    <source>
        <dbReference type="EMBL" id="KAH9313178.1"/>
    </source>
</evidence>
<dbReference type="OMA" id="ANAQCSI"/>
<evidence type="ECO:0000313" key="4">
    <source>
        <dbReference type="Proteomes" id="UP000824469"/>
    </source>
</evidence>
<dbReference type="PANTHER" id="PTHR33223">
    <property type="entry name" value="CCHC-TYPE DOMAIN-CONTAINING PROTEIN"/>
    <property type="match status" value="1"/>
</dbReference>
<gene>
    <name evidence="3" type="ORF">KI387_028213</name>
</gene>
<proteinExistence type="predicted"/>
<feature type="region of interest" description="Disordered" evidence="1">
    <location>
        <begin position="20"/>
        <end position="40"/>
    </location>
</feature>
<dbReference type="InterPro" id="IPR005162">
    <property type="entry name" value="Retrotrans_gag_dom"/>
</dbReference>
<protein>
    <recommendedName>
        <fullName evidence="2">Retrotransposon gag domain-containing protein</fullName>
    </recommendedName>
</protein>
<dbReference type="Pfam" id="PF03732">
    <property type="entry name" value="Retrotrans_gag"/>
    <property type="match status" value="1"/>
</dbReference>